<evidence type="ECO:0000313" key="1">
    <source>
        <dbReference type="Proteomes" id="UP000694888"/>
    </source>
</evidence>
<accession>A0ABM0JF51</accession>
<evidence type="ECO:0000313" key="2">
    <source>
        <dbReference type="RefSeq" id="XP_005092283.2"/>
    </source>
</evidence>
<organism evidence="1 2">
    <name type="scientific">Aplysia californica</name>
    <name type="common">California sea hare</name>
    <dbReference type="NCBI Taxonomy" id="6500"/>
    <lineage>
        <taxon>Eukaryota</taxon>
        <taxon>Metazoa</taxon>
        <taxon>Spiralia</taxon>
        <taxon>Lophotrochozoa</taxon>
        <taxon>Mollusca</taxon>
        <taxon>Gastropoda</taxon>
        <taxon>Heterobranchia</taxon>
        <taxon>Euthyneura</taxon>
        <taxon>Tectipleura</taxon>
        <taxon>Aplysiida</taxon>
        <taxon>Aplysioidea</taxon>
        <taxon>Aplysiidae</taxon>
        <taxon>Aplysia</taxon>
    </lineage>
</organism>
<protein>
    <submittedName>
        <fullName evidence="2">Uncharacterized protein LOC101860076</fullName>
    </submittedName>
</protein>
<sequence>MVRRIQAEKKMSSNDLMQKGQIVTDLGGRSPRRTVSFGDVTMGALYKNIDRKKLVRLHKWTQEINRKRQLLNRFRRAVRLTVFCMRQARTHKADSVENEFSPFMKMDGLQGEFEPDDLLFDPSQFKANKESRITDEFVRIMSKQAHERTEQEIYYALIALRNIQCFEDFPARMQRKIAECGLYEK</sequence>
<keyword evidence="1" id="KW-1185">Reference proteome</keyword>
<dbReference type="PANTHER" id="PTHR23011">
    <property type="entry name" value="CYCLIC NUCLEOTIDE-BINDING DOMAIN CONTAINING PROTEIN"/>
    <property type="match status" value="1"/>
</dbReference>
<dbReference type="PANTHER" id="PTHR23011:SF28">
    <property type="entry name" value="CYCLIC NUCLEOTIDE-BINDING DOMAIN CONTAINING PROTEIN"/>
    <property type="match status" value="1"/>
</dbReference>
<dbReference type="Proteomes" id="UP000694888">
    <property type="component" value="Unplaced"/>
</dbReference>
<reference evidence="2" key="1">
    <citation type="submission" date="2025-08" db="UniProtKB">
        <authorList>
            <consortium name="RefSeq"/>
        </authorList>
    </citation>
    <scope>IDENTIFICATION</scope>
</reference>
<dbReference type="RefSeq" id="XP_005092283.2">
    <property type="nucleotide sequence ID" value="XM_005092226.3"/>
</dbReference>
<gene>
    <name evidence="2" type="primary">LOC101860076</name>
</gene>
<proteinExistence type="predicted"/>
<name>A0ABM0JF51_APLCA</name>
<dbReference type="GeneID" id="101860076"/>